<organism evidence="1 2">
    <name type="scientific">Janthinobacterium kumbetense</name>
    <dbReference type="NCBI Taxonomy" id="2950280"/>
    <lineage>
        <taxon>Bacteria</taxon>
        <taxon>Pseudomonadati</taxon>
        <taxon>Pseudomonadota</taxon>
        <taxon>Betaproteobacteria</taxon>
        <taxon>Burkholderiales</taxon>
        <taxon>Oxalobacteraceae</taxon>
        <taxon>Janthinobacterium</taxon>
    </lineage>
</organism>
<proteinExistence type="predicted"/>
<evidence type="ECO:0000313" key="1">
    <source>
        <dbReference type="EMBL" id="MCM2564853.1"/>
    </source>
</evidence>
<comment type="caution">
    <text evidence="1">The sequence shown here is derived from an EMBL/GenBank/DDBJ whole genome shotgun (WGS) entry which is preliminary data.</text>
</comment>
<dbReference type="EMBL" id="JAMQGR010000001">
    <property type="protein sequence ID" value="MCM2564853.1"/>
    <property type="molecule type" value="Genomic_DNA"/>
</dbReference>
<protein>
    <recommendedName>
        <fullName evidence="3">DUF4034 domain-containing protein</fullName>
    </recommendedName>
</protein>
<evidence type="ECO:0000313" key="2">
    <source>
        <dbReference type="Proteomes" id="UP001202243"/>
    </source>
</evidence>
<evidence type="ECO:0008006" key="3">
    <source>
        <dbReference type="Google" id="ProtNLM"/>
    </source>
</evidence>
<dbReference type="RefSeq" id="WP_251348751.1">
    <property type="nucleotide sequence ID" value="NZ_JAMQGR010000001.1"/>
</dbReference>
<gene>
    <name evidence="1" type="ORF">NCG91_04520</name>
</gene>
<keyword evidence="2" id="KW-1185">Reference proteome</keyword>
<sequence>MTLSLLSPLVHAAEQAQSAFYLTLYSVPGVPRTDDPYTWSTAGGQQLLKGLTNEAGRAFVKPAEGEENYVLETVSMRWNMAVPAKCWQGEPAALQQCAQLMQSASRYDIEQDAAKLLLKKTQAQLQVKAEAYAVAASANKDELAWLGRLPATWSMDDYGMRLLELVDNIQGQISKDIKAGGADVRQFVCRAPASYGPLPQQAAVDAWSATARQSQLERGGPAWDALVAAAAKGNWMARAELYYALAGRNVSELSYLEQYRIVQLMEWLHEQQIGALYSLLNIGYAAVDYGAGKGGQDQVYAYAAMRGSYADQYSVGTRLQTDSDPALAQAGDKMVACAKAAIPSLR</sequence>
<name>A0ABT0WLW7_9BURK</name>
<accession>A0ABT0WLW7</accession>
<dbReference type="Proteomes" id="UP001202243">
    <property type="component" value="Unassembled WGS sequence"/>
</dbReference>
<reference evidence="1 2" key="1">
    <citation type="submission" date="2022-06" db="EMBL/GenBank/DDBJ databases">
        <title>Janthinobacterium kumbetensis sp. nov., isolated from spring water in Turkey.</title>
        <authorList>
            <person name="Inan Bektas K."/>
            <person name="Belduz A.A."/>
            <person name="Canakci S."/>
            <person name="Nalcaoglu A."/>
            <person name="Ceylan E."/>
            <person name="Kati H."/>
        </authorList>
    </citation>
    <scope>NUCLEOTIDE SEQUENCE [LARGE SCALE GENOMIC DNA]</scope>
    <source>
        <strain evidence="1 2">GK</strain>
    </source>
</reference>